<reference evidence="2" key="1">
    <citation type="submission" date="2017-07" db="EMBL/GenBank/DDBJ databases">
        <title>Taro Niue Genome Assembly and Annotation.</title>
        <authorList>
            <person name="Atibalentja N."/>
            <person name="Keating K."/>
            <person name="Fields C.J."/>
        </authorList>
    </citation>
    <scope>NUCLEOTIDE SEQUENCE</scope>
    <source>
        <strain evidence="2">Niue_2</strain>
        <tissue evidence="2">Leaf</tissue>
    </source>
</reference>
<evidence type="ECO:0000313" key="2">
    <source>
        <dbReference type="EMBL" id="MQL99923.1"/>
    </source>
</evidence>
<dbReference type="AlphaFoldDB" id="A0A843W6Q8"/>
<gene>
    <name evidence="2" type="ORF">Taro_032649</name>
</gene>
<dbReference type="EMBL" id="NMUH01002429">
    <property type="protein sequence ID" value="MQL99923.1"/>
    <property type="molecule type" value="Genomic_DNA"/>
</dbReference>
<keyword evidence="1" id="KW-0812">Transmembrane</keyword>
<sequence>MPRPLSLFSPDAPLFTLALSLTPSAALPRQYTDVLPFLAAFSLPPCCLLFVVAVGLFQRHRHAVSSPPPCYVLAIVVLPPCCHGAASLPPLPPCSYCHHVALIARCVILGEYMVHTLFKSKGYSAEDGASTSVAAADAEMYNIPLPVHRVIFVPRMEEKSLPLQKWRTEKVPCDFCNEEAVVLVDEAK</sequence>
<organism evidence="2 3">
    <name type="scientific">Colocasia esculenta</name>
    <name type="common">Wild taro</name>
    <name type="synonym">Arum esculentum</name>
    <dbReference type="NCBI Taxonomy" id="4460"/>
    <lineage>
        <taxon>Eukaryota</taxon>
        <taxon>Viridiplantae</taxon>
        <taxon>Streptophyta</taxon>
        <taxon>Embryophyta</taxon>
        <taxon>Tracheophyta</taxon>
        <taxon>Spermatophyta</taxon>
        <taxon>Magnoliopsida</taxon>
        <taxon>Liliopsida</taxon>
        <taxon>Araceae</taxon>
        <taxon>Aroideae</taxon>
        <taxon>Colocasieae</taxon>
        <taxon>Colocasia</taxon>
    </lineage>
</organism>
<evidence type="ECO:0000313" key="3">
    <source>
        <dbReference type="Proteomes" id="UP000652761"/>
    </source>
</evidence>
<name>A0A843W6Q8_COLES</name>
<comment type="caution">
    <text evidence="2">The sequence shown here is derived from an EMBL/GenBank/DDBJ whole genome shotgun (WGS) entry which is preliminary data.</text>
</comment>
<feature type="transmembrane region" description="Helical" evidence="1">
    <location>
        <begin position="36"/>
        <end position="57"/>
    </location>
</feature>
<keyword evidence="1" id="KW-0472">Membrane</keyword>
<keyword evidence="1" id="KW-1133">Transmembrane helix</keyword>
<accession>A0A843W6Q8</accession>
<keyword evidence="3" id="KW-1185">Reference proteome</keyword>
<evidence type="ECO:0000256" key="1">
    <source>
        <dbReference type="SAM" id="Phobius"/>
    </source>
</evidence>
<proteinExistence type="predicted"/>
<dbReference type="Proteomes" id="UP000652761">
    <property type="component" value="Unassembled WGS sequence"/>
</dbReference>
<protein>
    <submittedName>
        <fullName evidence="2">Uncharacterized protein</fullName>
    </submittedName>
</protein>